<feature type="region of interest" description="Disordered" evidence="1">
    <location>
        <begin position="240"/>
        <end position="292"/>
    </location>
</feature>
<feature type="compositionally biased region" description="Pro residues" evidence="1">
    <location>
        <begin position="9"/>
        <end position="25"/>
    </location>
</feature>
<evidence type="ECO:0000313" key="2">
    <source>
        <dbReference type="EMBL" id="CAK7228597.1"/>
    </source>
</evidence>
<keyword evidence="3" id="KW-1185">Reference proteome</keyword>
<dbReference type="EMBL" id="CAWUHB010000044">
    <property type="protein sequence ID" value="CAK7228597.1"/>
    <property type="molecule type" value="Genomic_DNA"/>
</dbReference>
<feature type="compositionally biased region" description="Low complexity" evidence="1">
    <location>
        <begin position="240"/>
        <end position="259"/>
    </location>
</feature>
<sequence length="292" mass="32586">MVSSSDKTGPPPGSLGGPPPLPIRPTSPSATTPLMGGFGYASASSSSLNVNSPGSSATAAGASGPNANAGGLRLSAQHERLILELLPFKDASQFREWLTFLEGDWEEYCRDYLDPQYWTALYDEAGNAVEIPDKAPTDPEPDKATTAQRAKDAINHQSVIFLTYHPEKATWTPEDHAVRFVATAIADSLLRKVWSERDWRKRPLDIAKAVYEVLSYRRAGYVGYQQQLWSMRQQQRQQQQQQQAQFQPQSATTQQQEAAAMERLRRQHQPQPQPARRPHPDEMMDNPPDYNA</sequence>
<evidence type="ECO:0000313" key="3">
    <source>
        <dbReference type="Proteomes" id="UP001642405"/>
    </source>
</evidence>
<dbReference type="Proteomes" id="UP001642405">
    <property type="component" value="Unassembled WGS sequence"/>
</dbReference>
<name>A0ABP0C982_9PEZI</name>
<protein>
    <submittedName>
        <fullName evidence="2">Uncharacterized protein</fullName>
    </submittedName>
</protein>
<reference evidence="2 3" key="1">
    <citation type="submission" date="2024-01" db="EMBL/GenBank/DDBJ databases">
        <authorList>
            <person name="Allen C."/>
            <person name="Tagirdzhanova G."/>
        </authorList>
    </citation>
    <scope>NUCLEOTIDE SEQUENCE [LARGE SCALE GENOMIC DNA]</scope>
</reference>
<accession>A0ABP0C982</accession>
<evidence type="ECO:0000256" key="1">
    <source>
        <dbReference type="SAM" id="MobiDB-lite"/>
    </source>
</evidence>
<organism evidence="2 3">
    <name type="scientific">Sporothrix curviconia</name>
    <dbReference type="NCBI Taxonomy" id="1260050"/>
    <lineage>
        <taxon>Eukaryota</taxon>
        <taxon>Fungi</taxon>
        <taxon>Dikarya</taxon>
        <taxon>Ascomycota</taxon>
        <taxon>Pezizomycotina</taxon>
        <taxon>Sordariomycetes</taxon>
        <taxon>Sordariomycetidae</taxon>
        <taxon>Ophiostomatales</taxon>
        <taxon>Ophiostomataceae</taxon>
        <taxon>Sporothrix</taxon>
    </lineage>
</organism>
<gene>
    <name evidence="2" type="ORF">SCUCBS95973_006936</name>
</gene>
<comment type="caution">
    <text evidence="2">The sequence shown here is derived from an EMBL/GenBank/DDBJ whole genome shotgun (WGS) entry which is preliminary data.</text>
</comment>
<proteinExistence type="predicted"/>
<feature type="region of interest" description="Disordered" evidence="1">
    <location>
        <begin position="1"/>
        <end position="35"/>
    </location>
</feature>